<dbReference type="AlphaFoldDB" id="A0A432X8J3"/>
<proteinExistence type="predicted"/>
<reference evidence="1 2" key="1">
    <citation type="journal article" date="2011" name="Front. Microbiol.">
        <title>Genomic signatures of strain selection and enhancement in Bacillus atrophaeus var. globigii, a historical biowarfare simulant.</title>
        <authorList>
            <person name="Gibbons H.S."/>
            <person name="Broomall S.M."/>
            <person name="McNew L.A."/>
            <person name="Daligault H."/>
            <person name="Chapman C."/>
            <person name="Bruce D."/>
            <person name="Karavis M."/>
            <person name="Krepps M."/>
            <person name="McGregor P.A."/>
            <person name="Hong C."/>
            <person name="Park K.H."/>
            <person name="Akmal A."/>
            <person name="Feldman A."/>
            <person name="Lin J.S."/>
            <person name="Chang W.E."/>
            <person name="Higgs B.W."/>
            <person name="Demirev P."/>
            <person name="Lindquist J."/>
            <person name="Liem A."/>
            <person name="Fochler E."/>
            <person name="Read T.D."/>
            <person name="Tapia R."/>
            <person name="Johnson S."/>
            <person name="Bishop-Lilly K.A."/>
            <person name="Detter C."/>
            <person name="Han C."/>
            <person name="Sozhamannan S."/>
            <person name="Rosenzweig C.N."/>
            <person name="Skowronski E.W."/>
        </authorList>
    </citation>
    <scope>NUCLEOTIDE SEQUENCE [LARGE SCALE GENOMIC DNA]</scope>
    <source>
        <strain evidence="1 2">AIT1</strain>
    </source>
</reference>
<gene>
    <name evidence="1" type="ORF">CWE15_00455</name>
</gene>
<dbReference type="OrthoDB" id="6214495at2"/>
<dbReference type="EMBL" id="PIPQ01000001">
    <property type="protein sequence ID" value="RUO43708.1"/>
    <property type="molecule type" value="Genomic_DNA"/>
</dbReference>
<evidence type="ECO:0000313" key="2">
    <source>
        <dbReference type="Proteomes" id="UP000286976"/>
    </source>
</evidence>
<keyword evidence="2" id="KW-1185">Reference proteome</keyword>
<evidence type="ECO:0000313" key="1">
    <source>
        <dbReference type="EMBL" id="RUO43708.1"/>
    </source>
</evidence>
<dbReference type="RefSeq" id="WP_126756101.1">
    <property type="nucleotide sequence ID" value="NZ_PIPQ01000001.1"/>
</dbReference>
<name>A0A432X8J3_9GAMM</name>
<organism evidence="1 2">
    <name type="scientific">Aliidiomarina taiwanensis</name>
    <dbReference type="NCBI Taxonomy" id="946228"/>
    <lineage>
        <taxon>Bacteria</taxon>
        <taxon>Pseudomonadati</taxon>
        <taxon>Pseudomonadota</taxon>
        <taxon>Gammaproteobacteria</taxon>
        <taxon>Alteromonadales</taxon>
        <taxon>Idiomarinaceae</taxon>
        <taxon>Aliidiomarina</taxon>
    </lineage>
</organism>
<accession>A0A432X8J3</accession>
<protein>
    <submittedName>
        <fullName evidence="1">Uncharacterized protein</fullName>
    </submittedName>
</protein>
<sequence>MENRIVDNNFNWFASKFPGSNLRQDGPIPWLWLCRHGEELYLVNSSSEMIDEVSASNGGMQTVDDVAVWLESKSRYIYNNVEPNQAVKVNEYDGFYDLDFLIQVYIRIRSDLLGHMELRTPLSKGGLKRNTALIWNEGKLGKDVQAENISS</sequence>
<dbReference type="Proteomes" id="UP000286976">
    <property type="component" value="Unassembled WGS sequence"/>
</dbReference>
<comment type="caution">
    <text evidence="1">The sequence shown here is derived from an EMBL/GenBank/DDBJ whole genome shotgun (WGS) entry which is preliminary data.</text>
</comment>